<keyword evidence="1" id="KW-0863">Zinc-finger</keyword>
<evidence type="ECO:0000256" key="1">
    <source>
        <dbReference type="PROSITE-ProRule" id="PRU00723"/>
    </source>
</evidence>
<dbReference type="EMBL" id="JADGJH010002829">
    <property type="protein sequence ID" value="KAJ3094598.1"/>
    <property type="molecule type" value="Genomic_DNA"/>
</dbReference>
<sequence length="56" mass="6249">MNRIDCKHYNMGEGTCPFGSSCLYRHLRKDGTVDEGRVRFVVGGQEGETRVMGAVQ</sequence>
<protein>
    <recommendedName>
        <fullName evidence="2">C3H1-type domain-containing protein</fullName>
    </recommendedName>
</protein>
<keyword evidence="1" id="KW-0862">Zinc</keyword>
<dbReference type="InterPro" id="IPR000571">
    <property type="entry name" value="Znf_CCCH"/>
</dbReference>
<dbReference type="PROSITE" id="PS50103">
    <property type="entry name" value="ZF_C3H1"/>
    <property type="match status" value="1"/>
</dbReference>
<evidence type="ECO:0000259" key="2">
    <source>
        <dbReference type="PROSITE" id="PS50103"/>
    </source>
</evidence>
<keyword evidence="1" id="KW-0479">Metal-binding</keyword>
<feature type="domain" description="C3H1-type" evidence="2">
    <location>
        <begin position="1"/>
        <end position="29"/>
    </location>
</feature>
<evidence type="ECO:0000313" key="3">
    <source>
        <dbReference type="EMBL" id="KAJ3094598.1"/>
    </source>
</evidence>
<evidence type="ECO:0000313" key="4">
    <source>
        <dbReference type="Proteomes" id="UP001211907"/>
    </source>
</evidence>
<name>A0AAD5SQW2_9FUNG</name>
<reference evidence="3" key="1">
    <citation type="submission" date="2020-05" db="EMBL/GenBank/DDBJ databases">
        <title>Phylogenomic resolution of chytrid fungi.</title>
        <authorList>
            <person name="Stajich J.E."/>
            <person name="Amses K."/>
            <person name="Simmons R."/>
            <person name="Seto K."/>
            <person name="Myers J."/>
            <person name="Bonds A."/>
            <person name="Quandt C.A."/>
            <person name="Barry K."/>
            <person name="Liu P."/>
            <person name="Grigoriev I."/>
            <person name="Longcore J.E."/>
            <person name="James T.Y."/>
        </authorList>
    </citation>
    <scope>NUCLEOTIDE SEQUENCE</scope>
    <source>
        <strain evidence="3">JEL0513</strain>
    </source>
</reference>
<comment type="caution">
    <text evidence="3">The sequence shown here is derived from an EMBL/GenBank/DDBJ whole genome shotgun (WGS) entry which is preliminary data.</text>
</comment>
<keyword evidence="4" id="KW-1185">Reference proteome</keyword>
<feature type="zinc finger region" description="C3H1-type" evidence="1">
    <location>
        <begin position="1"/>
        <end position="29"/>
    </location>
</feature>
<proteinExistence type="predicted"/>
<dbReference type="AlphaFoldDB" id="A0AAD5SQW2"/>
<accession>A0AAD5SQW2</accession>
<dbReference type="Proteomes" id="UP001211907">
    <property type="component" value="Unassembled WGS sequence"/>
</dbReference>
<organism evidence="3 4">
    <name type="scientific">Physocladia obscura</name>
    <dbReference type="NCBI Taxonomy" id="109957"/>
    <lineage>
        <taxon>Eukaryota</taxon>
        <taxon>Fungi</taxon>
        <taxon>Fungi incertae sedis</taxon>
        <taxon>Chytridiomycota</taxon>
        <taxon>Chytridiomycota incertae sedis</taxon>
        <taxon>Chytridiomycetes</taxon>
        <taxon>Chytridiales</taxon>
        <taxon>Chytriomycetaceae</taxon>
        <taxon>Physocladia</taxon>
    </lineage>
</organism>
<gene>
    <name evidence="3" type="ORF">HK100_006088</name>
</gene>
<dbReference type="GO" id="GO:0008270">
    <property type="term" value="F:zinc ion binding"/>
    <property type="evidence" value="ECO:0007669"/>
    <property type="project" value="UniProtKB-KW"/>
</dbReference>
<feature type="non-terminal residue" evidence="3">
    <location>
        <position position="56"/>
    </location>
</feature>